<dbReference type="eggNOG" id="COG1655">
    <property type="taxonomic scope" value="Bacteria"/>
</dbReference>
<dbReference type="InterPro" id="IPR018708">
    <property type="entry name" value="DUF2225"/>
</dbReference>
<evidence type="ECO:0008006" key="3">
    <source>
        <dbReference type="Google" id="ProtNLM"/>
    </source>
</evidence>
<accession>E0RPI7</accession>
<dbReference type="RefSeq" id="WP_013314608.1">
    <property type="nucleotide sequence ID" value="NC_014484.1"/>
</dbReference>
<dbReference type="EMBL" id="CP001698">
    <property type="protein sequence ID" value="ADN02769.1"/>
    <property type="molecule type" value="Genomic_DNA"/>
</dbReference>
<gene>
    <name evidence="1" type="ordered locus">STHERM_c18340</name>
</gene>
<reference key="1">
    <citation type="submission" date="2009-08" db="EMBL/GenBank/DDBJ databases">
        <title>The genome sequence of Spirochaeta thermophila DSM6192.</title>
        <authorList>
            <person name="Angelov A."/>
            <person name="Mientus M."/>
            <person name="Wittenberg S."/>
            <person name="Lehmann R."/>
            <person name="Liesegang H."/>
            <person name="Daniel R."/>
            <person name="Liebl W."/>
        </authorList>
    </citation>
    <scope>NUCLEOTIDE SEQUENCE</scope>
    <source>
        <strain>DSM 6192</strain>
    </source>
</reference>
<evidence type="ECO:0000313" key="1">
    <source>
        <dbReference type="EMBL" id="ADN02769.1"/>
    </source>
</evidence>
<dbReference type="HOGENOM" id="CLU_083032_0_0_12"/>
<name>E0RPI7_WINT6</name>
<sequence>MTQESSPDKGLKLTYFSKRPLECPVCRTEFFREDLLSGRGRLIAGRLTLELRRLYEPSKKYGAVYPLVYPVTVCPSCFYAAYPEDFLEIPAEALLPLEASTDARRELLLSIFPDLSFSAPRRLYEGVASYVLAMLCYEHFPADTAPTFKMGLSALRGAWLASDLQAQFPDEGWGLLVRHLYRKARFLYILAVEREQKGEEVLSRLKYQGPDLDKNYGYDGVLYLAGLLDYRYGPRSNREKRIASLMRAKQIIARIFGMGRASRHKPQVLLDNARDVYDLIRKELESLGADGGEPVDGSA</sequence>
<proteinExistence type="predicted"/>
<dbReference type="Proteomes" id="UP000001296">
    <property type="component" value="Chromosome"/>
</dbReference>
<dbReference type="Pfam" id="PF09986">
    <property type="entry name" value="DUF2225"/>
    <property type="match status" value="1"/>
</dbReference>
<reference evidence="1 2" key="2">
    <citation type="journal article" date="2010" name="J. Bacteriol.">
        <title>Genome sequence of the polysaccharide-degrading, thermophilic anaerobe Spirochaeta thermophila DSM 6192.</title>
        <authorList>
            <person name="Angelov A."/>
            <person name="Liebl S."/>
            <person name="Ballschmiter M."/>
            <person name="Bomeke M."/>
            <person name="Lehmann R."/>
            <person name="Liesegang H."/>
            <person name="Daniel R."/>
            <person name="Liebl W."/>
        </authorList>
    </citation>
    <scope>NUCLEOTIDE SEQUENCE [LARGE SCALE GENOMIC DNA]</scope>
    <source>
        <strain evidence="2">ATCC 49972 / DSM 6192 / RI 19.B1</strain>
    </source>
</reference>
<protein>
    <recommendedName>
        <fullName evidence="3">DUF2225 domain-containing protein</fullName>
    </recommendedName>
</protein>
<organism evidence="1 2">
    <name type="scientific">Winmispira thermophila (strain ATCC 49972 / DSM 6192 / RI 19.B1)</name>
    <name type="common">Spirochaeta thermophila</name>
    <dbReference type="NCBI Taxonomy" id="665571"/>
    <lineage>
        <taxon>Bacteria</taxon>
        <taxon>Pseudomonadati</taxon>
        <taxon>Spirochaetota</taxon>
        <taxon>Spirochaetia</taxon>
        <taxon>Winmispirales</taxon>
        <taxon>Winmispiraceae</taxon>
        <taxon>Winmispira</taxon>
    </lineage>
</organism>
<dbReference type="PaxDb" id="665571-STHERM_c18340"/>
<dbReference type="KEGG" id="sta:STHERM_c18340"/>
<evidence type="ECO:0000313" key="2">
    <source>
        <dbReference type="Proteomes" id="UP000001296"/>
    </source>
</evidence>
<dbReference type="AlphaFoldDB" id="E0RPI7"/>